<dbReference type="GO" id="GO:0050667">
    <property type="term" value="P:homocysteine metabolic process"/>
    <property type="evidence" value="ECO:0007669"/>
    <property type="project" value="TreeGrafter"/>
</dbReference>
<dbReference type="SUPFAM" id="SSF56507">
    <property type="entry name" value="Methionine synthase activation domain-like"/>
    <property type="match status" value="1"/>
</dbReference>
<feature type="binding site" description="axial binding residue" evidence="22">
    <location>
        <position position="808"/>
    </location>
    <ligand>
        <name>methylcob(III)alamin</name>
        <dbReference type="ChEBI" id="CHEBI:28115"/>
    </ligand>
    <ligandPart>
        <name>Co</name>
        <dbReference type="ChEBI" id="CHEBI:27638"/>
    </ligandPart>
</feature>
<dbReference type="GO" id="GO:0031419">
    <property type="term" value="F:cobalamin binding"/>
    <property type="evidence" value="ECO:0007669"/>
    <property type="project" value="UniProtKB-UniRule"/>
</dbReference>
<dbReference type="InterPro" id="IPR036724">
    <property type="entry name" value="Cobalamin-bd_sf"/>
</dbReference>
<dbReference type="EMBL" id="WUTW01000010">
    <property type="protein sequence ID" value="MXQ68129.1"/>
    <property type="molecule type" value="Genomic_DNA"/>
</dbReference>
<comment type="cofactor">
    <cofactor evidence="3 21 22">
        <name>methylcob(III)alamin</name>
        <dbReference type="ChEBI" id="CHEBI:28115"/>
    </cofactor>
</comment>
<dbReference type="InterPro" id="IPR004223">
    <property type="entry name" value="VitB12-dep_Met_synth_activ_dom"/>
</dbReference>
<keyword evidence="14" id="KW-0677">Repeat</keyword>
<feature type="binding site" evidence="23">
    <location>
        <position position="853"/>
    </location>
    <ligand>
        <name>methylcob(III)alamin</name>
        <dbReference type="ChEBI" id="CHEBI:28115"/>
    </ligand>
</feature>
<evidence type="ECO:0000256" key="11">
    <source>
        <dbReference type="ARBA" id="ARBA00022679"/>
    </source>
</evidence>
<dbReference type="PROSITE" id="PS51332">
    <property type="entry name" value="B12_BINDING"/>
    <property type="match status" value="1"/>
</dbReference>
<dbReference type="Pfam" id="PF02574">
    <property type="entry name" value="S-methyl_trans"/>
    <property type="match status" value="1"/>
</dbReference>
<feature type="binding site" evidence="23">
    <location>
        <position position="909"/>
    </location>
    <ligand>
        <name>methylcob(III)alamin</name>
        <dbReference type="ChEBI" id="CHEBI:28115"/>
    </ligand>
</feature>
<dbReference type="FunFam" id="1.10.1240.10:FF:000001">
    <property type="entry name" value="Methionine synthase"/>
    <property type="match status" value="1"/>
</dbReference>
<proteinExistence type="inferred from homology"/>
<dbReference type="Gene3D" id="3.20.20.20">
    <property type="entry name" value="Dihydropteroate synthase-like"/>
    <property type="match status" value="1"/>
</dbReference>
<evidence type="ECO:0000256" key="16">
    <source>
        <dbReference type="ARBA" id="ARBA00023167"/>
    </source>
</evidence>
<comment type="domain">
    <text evidence="21">Modular enzyme with four functionally distinct domains. The isolated Hcy-binding domain catalyzes methyl transfer from free methylcobalamin to homocysteine. The Hcy-binding domain in association with the pterin-binding domain catalyzes the methylation of cob(I)alamin by methyltetrahydrofolate and the methylation of homocysteine. The B12-binding domain binds the cofactor. The AdoMet activation domain binds S-adenosyl-L-methionine. Under aerobic conditions cob(I)alamin can be converted to inactive cob(II)alamin. Reductive methylation by S-adenosyl-L-methionine and flavodoxin regenerates methylcobalamin.</text>
</comment>
<reference evidence="31 32" key="1">
    <citation type="submission" date="2019-12" db="EMBL/GenBank/DDBJ databases">
        <title>Nocardia macrotermitis sp. nov. and Nocardia aurantia sp. nov., isolated from the gut of the fungus growing-termite Macrotermes natalensis.</title>
        <authorList>
            <person name="Christine B."/>
            <person name="Rene B."/>
        </authorList>
    </citation>
    <scope>NUCLEOTIDE SEQUENCE [LARGE SCALE GENOMIC DNA]</scope>
    <source>
        <strain evidence="31 32">DSM 102126</strain>
    </source>
</reference>
<evidence type="ECO:0000259" key="28">
    <source>
        <dbReference type="PROSITE" id="PS50974"/>
    </source>
</evidence>
<dbReference type="EC" id="2.1.1.13" evidence="6 20"/>
<dbReference type="GO" id="GO:0008705">
    <property type="term" value="F:methionine synthase activity"/>
    <property type="evidence" value="ECO:0007669"/>
    <property type="project" value="UniProtKB-UniRule"/>
</dbReference>
<dbReference type="CDD" id="cd00740">
    <property type="entry name" value="MeTr"/>
    <property type="match status" value="1"/>
</dbReference>
<dbReference type="PROSITE" id="PS50970">
    <property type="entry name" value="HCY"/>
    <property type="match status" value="1"/>
</dbReference>
<sequence length="1255" mass="135279">MAEPRDAHRVPAAVRYAVSSRTSPRGAATGRSPPRSASLASVRAPPSQGGRLVNSEKSSALRDLFDRRIAVLDGAWGTMLQTAGLTPADYRDERLADHPRDVTGDPDLLNITRPDVILDVHRQYLAAGADITTTNTFTATSIGQADYGLDGWAREMNLAAARLARQAADEAGGRFVAGSVGPLNVTLSLSPKVEDPAFRAVTWDEVYTAYAEQIQALADGGVDLLLVETIFDTLNAKAAIAAARDVAPHLPLWISVTIVDLSGRTLSGQTVEAFWRSIEHADPLVVGVNCSLGAVEMRPHVAELSRLAGTYVACHPNAGLPDAFGGYAQKPDETGRLLGEFAASGMVNVVGGCCGTTPEHIAQIAAAVTDVAPRTVAAPAPLTRFSGLEPLEIGADTGFVMIGERTNVTGSARFRRLIEAGDHQAAVDVALEQVRGGANLLDVNMDADLLDSEREMVTFLNLIATEPEVARIPVVIDSSRWSVLEAGLRCVQGKGVVNSISLKEGEGPFLDQARRIRDYGAGVVVMAFDEQGQADTADRKVEICGRAYDLLTSQAGFPAEDIIFDPNVLAVATGMSEHNGYAKAFIDALPRIKERCPGARISGGISNLSFAFRGNDVVREAMNSAFLFHAVRAGLDMGIVNAGQLAVYQDIPADLLELIEDVLFDRREDATDRLVAFAGTVSGSGTQRVVDLSWREAPVEERLSHALVHGIVDFIEADTEEARLKAARPLEVIEGPLMDGMKIVGDLFGAGKMFLPQVVKSARVMKRSVAYLEPFMEAEKEEALRAGRVENQRGAGKVVLATVKGDVHDIGKNIVGVVLGCNNYEVIDLGVMVPAAKILDTAIAEGADAVGLSGLITPSLDEMVSVAEEMQRRGMRLPLLIGGATTSRQHTAVRVAPAYDGTCVHVLDASRVVGVVSDLLNPEQAEQLAASNRAEQERLREQHAGRRGTPLLTLERARANRETVPFDDLPTPAFTGTRVIEPDLTALREMIDWQFLFLAWELKGKYPAILDQPVARELFDDANTLLDEIIAGGHFRAVGSYGFWPAHADGDDIVLDDAVRFPMLRQQTAKPEGRPNRCLADYIAPAGDHLGGFAVAVHGADELAASYEAQGDDYRAIMVKALADRLAEAFAEYIHLTARRDWFEPDADPAIEDLHAERFRGIRPALGYPASPDHSLKQELFDLLDAKRLDMTLTENYAMAPAASVSGLIFAHPSSRYFTVGRINEDQLRDYADRRGIEPAAAERLLRPNLAYDPS</sequence>
<evidence type="ECO:0000259" key="27">
    <source>
        <dbReference type="PROSITE" id="PS50972"/>
    </source>
</evidence>
<evidence type="ECO:0000256" key="21">
    <source>
        <dbReference type="PIRNR" id="PIRNR000381"/>
    </source>
</evidence>
<comment type="cofactor">
    <cofactor evidence="2 21 24">
        <name>Zn(2+)</name>
        <dbReference type="ChEBI" id="CHEBI:29105"/>
    </cofactor>
</comment>
<dbReference type="Gene3D" id="3.10.196.10">
    <property type="entry name" value="Vitamin B12-dependent methionine synthase, activation domain"/>
    <property type="match status" value="1"/>
</dbReference>
<evidence type="ECO:0000256" key="8">
    <source>
        <dbReference type="ARBA" id="ARBA00022603"/>
    </source>
</evidence>
<evidence type="ECO:0000256" key="3">
    <source>
        <dbReference type="ARBA" id="ARBA00001956"/>
    </source>
</evidence>
<keyword evidence="8 21" id="KW-0489">Methyltransferase</keyword>
<feature type="domain" description="B12-binding N-terminal" evidence="30">
    <location>
        <begin position="690"/>
        <end position="784"/>
    </location>
</feature>
<evidence type="ECO:0000256" key="9">
    <source>
        <dbReference type="ARBA" id="ARBA00022605"/>
    </source>
</evidence>
<dbReference type="SUPFAM" id="SSF52242">
    <property type="entry name" value="Cobalamin (vitamin B12)-binding domain"/>
    <property type="match status" value="1"/>
</dbReference>
<dbReference type="GO" id="GO:0032259">
    <property type="term" value="P:methylation"/>
    <property type="evidence" value="ECO:0007669"/>
    <property type="project" value="UniProtKB-KW"/>
</dbReference>
<keyword evidence="11 21" id="KW-0808">Transferase</keyword>
<keyword evidence="10 21" id="KW-0846">Cobalamin</keyword>
<dbReference type="CDD" id="cd02069">
    <property type="entry name" value="methionine_synthase_B12_BD"/>
    <property type="match status" value="1"/>
</dbReference>
<feature type="binding site" evidence="23">
    <location>
        <position position="734"/>
    </location>
    <ligand>
        <name>methylcob(III)alamin</name>
        <dbReference type="ChEBI" id="CHEBI:28115"/>
    </ligand>
</feature>
<dbReference type="InterPro" id="IPR011822">
    <property type="entry name" value="MetH"/>
</dbReference>
<comment type="pathway">
    <text evidence="4 21">Amino-acid biosynthesis; L-methionine biosynthesis via de novo pathway; L-methionine from L-homocysteine (MetH route): step 1/1.</text>
</comment>
<evidence type="ECO:0000256" key="10">
    <source>
        <dbReference type="ARBA" id="ARBA00022628"/>
    </source>
</evidence>
<dbReference type="Pfam" id="PF00809">
    <property type="entry name" value="Pterin_bind"/>
    <property type="match status" value="1"/>
</dbReference>
<keyword evidence="16 21" id="KW-0486">Methionine biosynthesis</keyword>
<evidence type="ECO:0000256" key="4">
    <source>
        <dbReference type="ARBA" id="ARBA00005178"/>
    </source>
</evidence>
<evidence type="ECO:0000256" key="20">
    <source>
        <dbReference type="NCBIfam" id="TIGR02082"/>
    </source>
</evidence>
<dbReference type="GO" id="GO:0046653">
    <property type="term" value="P:tetrahydrofolate metabolic process"/>
    <property type="evidence" value="ECO:0007669"/>
    <property type="project" value="TreeGrafter"/>
</dbReference>
<evidence type="ECO:0000256" key="13">
    <source>
        <dbReference type="ARBA" id="ARBA00022723"/>
    </source>
</evidence>
<dbReference type="PANTHER" id="PTHR45833:SF1">
    <property type="entry name" value="METHIONINE SYNTHASE"/>
    <property type="match status" value="1"/>
</dbReference>
<feature type="binding site" evidence="22 24">
    <location>
        <position position="353"/>
    </location>
    <ligand>
        <name>Zn(2+)</name>
        <dbReference type="ChEBI" id="CHEBI:29105"/>
    </ligand>
</feature>
<dbReference type="SUPFAM" id="SSF51717">
    <property type="entry name" value="Dihydropteroate synthetase-like"/>
    <property type="match status" value="1"/>
</dbReference>
<keyword evidence="9 21" id="KW-0028">Amino-acid biosynthesis</keyword>
<feature type="domain" description="Pterin-binding" evidence="27">
    <location>
        <begin position="399"/>
        <end position="660"/>
    </location>
</feature>
<dbReference type="InterPro" id="IPR036594">
    <property type="entry name" value="Meth_synthase_dom"/>
</dbReference>
<feature type="binding site" evidence="22 24">
    <location>
        <position position="354"/>
    </location>
    <ligand>
        <name>Zn(2+)</name>
        <dbReference type="ChEBI" id="CHEBI:29105"/>
    </ligand>
</feature>
<dbReference type="PIRSF" id="PIRSF000381">
    <property type="entry name" value="MetH"/>
    <property type="match status" value="1"/>
</dbReference>
<evidence type="ECO:0000256" key="25">
    <source>
        <dbReference type="SAM" id="MobiDB-lite"/>
    </source>
</evidence>
<feature type="binding site" evidence="23">
    <location>
        <begin position="1217"/>
        <end position="1218"/>
    </location>
    <ligand>
        <name>S-adenosyl-L-methionine</name>
        <dbReference type="ChEBI" id="CHEBI:59789"/>
    </ligand>
</feature>
<evidence type="ECO:0000256" key="19">
    <source>
        <dbReference type="ARBA" id="ARBA00031040"/>
    </source>
</evidence>
<organism evidence="31 32">
    <name type="scientific">Actinomadura rayongensis</name>
    <dbReference type="NCBI Taxonomy" id="1429076"/>
    <lineage>
        <taxon>Bacteria</taxon>
        <taxon>Bacillati</taxon>
        <taxon>Actinomycetota</taxon>
        <taxon>Actinomycetes</taxon>
        <taxon>Streptosporangiales</taxon>
        <taxon>Thermomonosporaceae</taxon>
        <taxon>Actinomadura</taxon>
    </lineage>
</organism>
<protein>
    <recommendedName>
        <fullName evidence="7 20">Methionine synthase</fullName>
        <ecNumber evidence="6 20">2.1.1.13</ecNumber>
    </recommendedName>
    <alternativeName>
        <fullName evidence="19 21">5-methyltetrahydrofolate--homocysteine methyltransferase</fullName>
    </alternativeName>
</protein>
<dbReference type="Pfam" id="PF02607">
    <property type="entry name" value="B12-binding_2"/>
    <property type="match status" value="1"/>
</dbReference>
<evidence type="ECO:0000256" key="22">
    <source>
        <dbReference type="PIRSR" id="PIRSR000381-1"/>
    </source>
</evidence>
<comment type="caution">
    <text evidence="31">The sequence shown here is derived from an EMBL/GenBank/DDBJ whole genome shotgun (WGS) entry which is preliminary data.</text>
</comment>
<dbReference type="Gene3D" id="3.40.50.280">
    <property type="entry name" value="Cobalamin-binding domain"/>
    <property type="match status" value="1"/>
</dbReference>
<dbReference type="SMART" id="SM01018">
    <property type="entry name" value="B12-binding_2"/>
    <property type="match status" value="1"/>
</dbReference>
<feature type="binding site" evidence="23">
    <location>
        <position position="1163"/>
    </location>
    <ligand>
        <name>S-adenosyl-L-methionine</name>
        <dbReference type="ChEBI" id="CHEBI:59789"/>
    </ligand>
</feature>
<evidence type="ECO:0000256" key="23">
    <source>
        <dbReference type="PIRSR" id="PIRSR000381-2"/>
    </source>
</evidence>
<dbReference type="FunFam" id="3.20.20.20:FF:000002">
    <property type="entry name" value="Methionine synthase"/>
    <property type="match status" value="1"/>
</dbReference>
<dbReference type="NCBIfam" id="TIGR02082">
    <property type="entry name" value="metH"/>
    <property type="match status" value="1"/>
</dbReference>
<evidence type="ECO:0000259" key="29">
    <source>
        <dbReference type="PROSITE" id="PS51332"/>
    </source>
</evidence>
<dbReference type="GO" id="GO:0008270">
    <property type="term" value="F:zinc ion binding"/>
    <property type="evidence" value="ECO:0007669"/>
    <property type="project" value="UniProtKB-UniRule"/>
</dbReference>
<feature type="binding site" evidence="23">
    <location>
        <position position="992"/>
    </location>
    <ligand>
        <name>S-adenosyl-L-methionine</name>
        <dbReference type="ChEBI" id="CHEBI:59789"/>
    </ligand>
</feature>
<keyword evidence="15 21" id="KW-0862">Zinc</keyword>
<keyword evidence="12 21" id="KW-0949">S-adenosyl-L-methionine</keyword>
<dbReference type="Pfam" id="PF02965">
    <property type="entry name" value="Met_synt_B12"/>
    <property type="match status" value="1"/>
</dbReference>
<evidence type="ECO:0000256" key="5">
    <source>
        <dbReference type="ARBA" id="ARBA00010398"/>
    </source>
</evidence>
<dbReference type="Proteomes" id="UP000431901">
    <property type="component" value="Unassembled WGS sequence"/>
</dbReference>
<dbReference type="Gene3D" id="1.10.1240.10">
    <property type="entry name" value="Methionine synthase domain"/>
    <property type="match status" value="1"/>
</dbReference>
<feature type="binding site" evidence="22 24">
    <location>
        <position position="290"/>
    </location>
    <ligand>
        <name>Zn(2+)</name>
        <dbReference type="ChEBI" id="CHEBI:29105"/>
    </ligand>
</feature>
<dbReference type="PROSITE" id="PS50972">
    <property type="entry name" value="PTERIN_BINDING"/>
    <property type="match status" value="1"/>
</dbReference>
<dbReference type="SUPFAM" id="SSF47644">
    <property type="entry name" value="Methionine synthase domain"/>
    <property type="match status" value="1"/>
</dbReference>
<dbReference type="InterPro" id="IPR037010">
    <property type="entry name" value="VitB12-dep_Met_synth_activ_sf"/>
</dbReference>
<comment type="catalytic activity">
    <reaction evidence="1 21">
        <text>(6S)-5-methyl-5,6,7,8-tetrahydrofolate + L-homocysteine = (6S)-5,6,7,8-tetrahydrofolate + L-methionine</text>
        <dbReference type="Rhea" id="RHEA:11172"/>
        <dbReference type="ChEBI" id="CHEBI:18608"/>
        <dbReference type="ChEBI" id="CHEBI:57453"/>
        <dbReference type="ChEBI" id="CHEBI:57844"/>
        <dbReference type="ChEBI" id="CHEBI:58199"/>
        <dbReference type="EC" id="2.1.1.13"/>
    </reaction>
</comment>
<keyword evidence="17 21" id="KW-0170">Cobalt</keyword>
<feature type="binding site" evidence="23">
    <location>
        <position position="857"/>
    </location>
    <ligand>
        <name>methylcob(III)alamin</name>
        <dbReference type="ChEBI" id="CHEBI:28115"/>
    </ligand>
</feature>
<evidence type="ECO:0000256" key="12">
    <source>
        <dbReference type="ARBA" id="ARBA00022691"/>
    </source>
</evidence>
<dbReference type="InterPro" id="IPR003726">
    <property type="entry name" value="HCY_dom"/>
</dbReference>
<evidence type="ECO:0000256" key="14">
    <source>
        <dbReference type="ARBA" id="ARBA00022737"/>
    </source>
</evidence>
<dbReference type="FunFam" id="3.20.20.330:FF:000001">
    <property type="entry name" value="Methionine synthase"/>
    <property type="match status" value="1"/>
</dbReference>
<dbReference type="OrthoDB" id="9803687at2"/>
<dbReference type="AlphaFoldDB" id="A0A6I4WB39"/>
<evidence type="ECO:0000313" key="32">
    <source>
        <dbReference type="Proteomes" id="UP000431901"/>
    </source>
</evidence>
<dbReference type="InterPro" id="IPR033706">
    <property type="entry name" value="Met_synthase_B12-bd"/>
</dbReference>
<feature type="region of interest" description="Disordered" evidence="25">
    <location>
        <begin position="1"/>
        <end position="57"/>
    </location>
</feature>
<evidence type="ECO:0000256" key="18">
    <source>
        <dbReference type="ARBA" id="ARBA00025552"/>
    </source>
</evidence>
<gene>
    <name evidence="31" type="primary">metH</name>
    <name evidence="31" type="ORF">GQ466_29345</name>
</gene>
<evidence type="ECO:0000256" key="2">
    <source>
        <dbReference type="ARBA" id="ARBA00001947"/>
    </source>
</evidence>
<dbReference type="UniPathway" id="UPA00051">
    <property type="reaction ID" value="UER00081"/>
</dbReference>
<dbReference type="InterPro" id="IPR050554">
    <property type="entry name" value="Met_Synthase/Corrinoid"/>
</dbReference>
<dbReference type="InterPro" id="IPR011005">
    <property type="entry name" value="Dihydropteroate_synth-like_sf"/>
</dbReference>
<evidence type="ECO:0000256" key="15">
    <source>
        <dbReference type="ARBA" id="ARBA00022833"/>
    </source>
</evidence>
<comment type="similarity">
    <text evidence="5">Belongs to the vitamin-B12 dependent methionine synthase family.</text>
</comment>
<dbReference type="InterPro" id="IPR000489">
    <property type="entry name" value="Pterin-binding_dom"/>
</dbReference>
<dbReference type="SUPFAM" id="SSF82282">
    <property type="entry name" value="Homocysteine S-methyltransferase"/>
    <property type="match status" value="1"/>
</dbReference>
<evidence type="ECO:0000256" key="17">
    <source>
        <dbReference type="ARBA" id="ARBA00023285"/>
    </source>
</evidence>
<dbReference type="PROSITE" id="PS50974">
    <property type="entry name" value="ADOMET_ACTIVATION"/>
    <property type="match status" value="1"/>
</dbReference>
<keyword evidence="32" id="KW-1185">Reference proteome</keyword>
<comment type="function">
    <text evidence="18 21">Catalyzes the transfer of a methyl group from methyl-cobalamin to homocysteine, yielding enzyme-bound cob(I)alamin and methionine. Subsequently, remethylates the cofactor using methyltetrahydrofolate.</text>
</comment>
<feature type="domain" description="Hcy-binding" evidence="26">
    <location>
        <begin position="58"/>
        <end position="368"/>
    </location>
</feature>
<dbReference type="GO" id="GO:0005829">
    <property type="term" value="C:cytosol"/>
    <property type="evidence" value="ECO:0007669"/>
    <property type="project" value="TreeGrafter"/>
</dbReference>
<dbReference type="InterPro" id="IPR003759">
    <property type="entry name" value="Cbl-bd_cap"/>
</dbReference>
<feature type="domain" description="B12-binding" evidence="29">
    <location>
        <begin position="795"/>
        <end position="930"/>
    </location>
</feature>
<evidence type="ECO:0000313" key="31">
    <source>
        <dbReference type="EMBL" id="MXQ68129.1"/>
    </source>
</evidence>
<evidence type="ECO:0000256" key="24">
    <source>
        <dbReference type="PROSITE-ProRule" id="PRU00333"/>
    </source>
</evidence>
<evidence type="ECO:0000256" key="7">
    <source>
        <dbReference type="ARBA" id="ARBA00013998"/>
    </source>
</evidence>
<dbReference type="PANTHER" id="PTHR45833">
    <property type="entry name" value="METHIONINE SYNTHASE"/>
    <property type="match status" value="1"/>
</dbReference>
<dbReference type="Gene3D" id="1.10.288.10">
    <property type="entry name" value="Cobalamin-dependent Methionine Synthase, domain 2"/>
    <property type="match status" value="1"/>
</dbReference>
<evidence type="ECO:0000259" key="30">
    <source>
        <dbReference type="PROSITE" id="PS51337"/>
    </source>
</evidence>
<dbReference type="NCBIfam" id="NF007024">
    <property type="entry name" value="PRK09490.1"/>
    <property type="match status" value="1"/>
</dbReference>
<keyword evidence="13 21" id="KW-0479">Metal-binding</keyword>
<evidence type="ECO:0000256" key="1">
    <source>
        <dbReference type="ARBA" id="ARBA00001700"/>
    </source>
</evidence>
<dbReference type="Pfam" id="PF02310">
    <property type="entry name" value="B12-binding"/>
    <property type="match status" value="1"/>
</dbReference>
<evidence type="ECO:0000259" key="26">
    <source>
        <dbReference type="PROSITE" id="PS50970"/>
    </source>
</evidence>
<feature type="domain" description="AdoMet activation" evidence="28">
    <location>
        <begin position="945"/>
        <end position="1255"/>
    </location>
</feature>
<dbReference type="PROSITE" id="PS51337">
    <property type="entry name" value="B12_BINDING_NTER"/>
    <property type="match status" value="1"/>
</dbReference>
<name>A0A6I4WB39_9ACTN</name>
<dbReference type="InterPro" id="IPR036589">
    <property type="entry name" value="HCY_dom_sf"/>
</dbReference>
<dbReference type="Gene3D" id="3.20.20.330">
    <property type="entry name" value="Homocysteine-binding-like domain"/>
    <property type="match status" value="1"/>
</dbReference>
<feature type="binding site" evidence="23">
    <location>
        <begin position="805"/>
        <end position="809"/>
    </location>
    <ligand>
        <name>methylcob(III)alamin</name>
        <dbReference type="ChEBI" id="CHEBI:28115"/>
    </ligand>
</feature>
<evidence type="ECO:0000256" key="6">
    <source>
        <dbReference type="ARBA" id="ARBA00012032"/>
    </source>
</evidence>
<dbReference type="InterPro" id="IPR006158">
    <property type="entry name" value="Cobalamin-bd"/>
</dbReference>
<accession>A0A6I4WB39</accession>